<accession>A0ABR2B0S7</accession>
<proteinExistence type="predicted"/>
<evidence type="ECO:0000313" key="3">
    <source>
        <dbReference type="Proteomes" id="UP001472677"/>
    </source>
</evidence>
<dbReference type="Proteomes" id="UP001472677">
    <property type="component" value="Unassembled WGS sequence"/>
</dbReference>
<keyword evidence="3" id="KW-1185">Reference proteome</keyword>
<sequence>MSSKQGLAQLNKDISKSDGKAPIEEIEVVGQKKEMQVGKVLRKIQGHVIDEELWNLKRCLVGVMASLIRFNRRSWTQVEEDAMEAFYLRKENIKDVMMKEVGGRHMGEAEILGSSPLMRYAGKTSWVEIVSNHTEGDGNGLDIPIEELDHSPQRSLENINYLGQQSKGSGSNRSLAKNKSSWVVSIDEKMNASYNKIRAAETGNLVSPGVQSEEDEPSTFFPELSFAKRKKK</sequence>
<organism evidence="2 3">
    <name type="scientific">Hibiscus sabdariffa</name>
    <name type="common">roselle</name>
    <dbReference type="NCBI Taxonomy" id="183260"/>
    <lineage>
        <taxon>Eukaryota</taxon>
        <taxon>Viridiplantae</taxon>
        <taxon>Streptophyta</taxon>
        <taxon>Embryophyta</taxon>
        <taxon>Tracheophyta</taxon>
        <taxon>Spermatophyta</taxon>
        <taxon>Magnoliopsida</taxon>
        <taxon>eudicotyledons</taxon>
        <taxon>Gunneridae</taxon>
        <taxon>Pentapetalae</taxon>
        <taxon>rosids</taxon>
        <taxon>malvids</taxon>
        <taxon>Malvales</taxon>
        <taxon>Malvaceae</taxon>
        <taxon>Malvoideae</taxon>
        <taxon>Hibiscus</taxon>
    </lineage>
</organism>
<evidence type="ECO:0000256" key="1">
    <source>
        <dbReference type="SAM" id="MobiDB-lite"/>
    </source>
</evidence>
<evidence type="ECO:0000313" key="2">
    <source>
        <dbReference type="EMBL" id="KAK8500338.1"/>
    </source>
</evidence>
<feature type="region of interest" description="Disordered" evidence="1">
    <location>
        <begin position="201"/>
        <end position="232"/>
    </location>
</feature>
<reference evidence="2 3" key="1">
    <citation type="journal article" date="2024" name="G3 (Bethesda)">
        <title>Genome assembly of Hibiscus sabdariffa L. provides insights into metabolisms of medicinal natural products.</title>
        <authorList>
            <person name="Kim T."/>
        </authorList>
    </citation>
    <scope>NUCLEOTIDE SEQUENCE [LARGE SCALE GENOMIC DNA]</scope>
    <source>
        <strain evidence="2">TK-2024</strain>
        <tissue evidence="2">Old leaves</tissue>
    </source>
</reference>
<comment type="caution">
    <text evidence="2">The sequence shown here is derived from an EMBL/GenBank/DDBJ whole genome shotgun (WGS) entry which is preliminary data.</text>
</comment>
<gene>
    <name evidence="2" type="ORF">V6N12_068825</name>
</gene>
<protein>
    <submittedName>
        <fullName evidence="2">Uncharacterized protein</fullName>
    </submittedName>
</protein>
<dbReference type="EMBL" id="JBBPBM010000218">
    <property type="protein sequence ID" value="KAK8500338.1"/>
    <property type="molecule type" value="Genomic_DNA"/>
</dbReference>
<name>A0ABR2B0S7_9ROSI</name>